<evidence type="ECO:0000313" key="2">
    <source>
        <dbReference type="EMBL" id="SSX30422.1"/>
    </source>
</evidence>
<accession>A0A336MJ27</accession>
<sequence length="311" mass="35994">MTEYIALVNRLSTGFELLPKDVTFVFCSKKSVKRQKCANNFKTIKNEIKASKSVLSFASPVFNAMFTGPLKESSNRIYITDISKTAFQKLIDVVHLKDVTFTSIEDALDAYKVGDKYDIPDLCNKINNYLNKRTTADNVCQIHEHSKIYDISELRETCRRILIQDTEKVLKSKSFLNSSIDTLNYIYTLPGLEIESEEILCDGLQRYVVHNQLNLKEVRRYLSPCLNSIRFLTLSVENIQKYDKILNYNDRRLLVSAVSGKPAESSKSLRQFNTSRKQRYVKQVPEIPICLTNPRYDDDDALNKHLYTFYF</sequence>
<dbReference type="CDD" id="cd18186">
    <property type="entry name" value="BTB_POZ_ZBTB_KLHL-like"/>
    <property type="match status" value="1"/>
</dbReference>
<dbReference type="Gene3D" id="3.30.710.10">
    <property type="entry name" value="Potassium Channel Kv1.1, Chain A"/>
    <property type="match status" value="1"/>
</dbReference>
<dbReference type="EMBL" id="UFQT01001408">
    <property type="protein sequence ID" value="SSX30422.1"/>
    <property type="molecule type" value="Genomic_DNA"/>
</dbReference>
<dbReference type="InterPro" id="IPR011705">
    <property type="entry name" value="BACK"/>
</dbReference>
<protein>
    <submittedName>
        <fullName evidence="2">CSON002441 protein</fullName>
    </submittedName>
</protein>
<dbReference type="SMART" id="SM00225">
    <property type="entry name" value="BTB"/>
    <property type="match status" value="1"/>
</dbReference>
<evidence type="ECO:0000259" key="1">
    <source>
        <dbReference type="PROSITE" id="PS50097"/>
    </source>
</evidence>
<feature type="domain" description="BTB" evidence="1">
    <location>
        <begin position="20"/>
        <end position="103"/>
    </location>
</feature>
<dbReference type="InterPro" id="IPR011333">
    <property type="entry name" value="SKP1/BTB/POZ_sf"/>
</dbReference>
<dbReference type="AlphaFoldDB" id="A0A336MJ27"/>
<dbReference type="GO" id="GO:0005829">
    <property type="term" value="C:cytosol"/>
    <property type="evidence" value="ECO:0007669"/>
    <property type="project" value="TreeGrafter"/>
</dbReference>
<organism evidence="2">
    <name type="scientific">Culicoides sonorensis</name>
    <name type="common">Biting midge</name>
    <dbReference type="NCBI Taxonomy" id="179676"/>
    <lineage>
        <taxon>Eukaryota</taxon>
        <taxon>Metazoa</taxon>
        <taxon>Ecdysozoa</taxon>
        <taxon>Arthropoda</taxon>
        <taxon>Hexapoda</taxon>
        <taxon>Insecta</taxon>
        <taxon>Pterygota</taxon>
        <taxon>Neoptera</taxon>
        <taxon>Endopterygota</taxon>
        <taxon>Diptera</taxon>
        <taxon>Nematocera</taxon>
        <taxon>Chironomoidea</taxon>
        <taxon>Ceratopogonidae</taxon>
        <taxon>Ceratopogoninae</taxon>
        <taxon>Culicoides</taxon>
        <taxon>Monoculicoides</taxon>
    </lineage>
</organism>
<dbReference type="OMA" id="WVEINAI"/>
<dbReference type="Pfam" id="PF00651">
    <property type="entry name" value="BTB"/>
    <property type="match status" value="1"/>
</dbReference>
<proteinExistence type="predicted"/>
<dbReference type="CDD" id="cd14733">
    <property type="entry name" value="BACK"/>
    <property type="match status" value="1"/>
</dbReference>
<dbReference type="Pfam" id="PF07707">
    <property type="entry name" value="BACK"/>
    <property type="match status" value="1"/>
</dbReference>
<dbReference type="VEuPathDB" id="VectorBase:CSON002441"/>
<dbReference type="GO" id="GO:0022008">
    <property type="term" value="P:neurogenesis"/>
    <property type="evidence" value="ECO:0007669"/>
    <property type="project" value="TreeGrafter"/>
</dbReference>
<reference evidence="2" key="1">
    <citation type="submission" date="2018-07" db="EMBL/GenBank/DDBJ databases">
        <authorList>
            <person name="Quirk P.G."/>
            <person name="Krulwich T.A."/>
        </authorList>
    </citation>
    <scope>NUCLEOTIDE SEQUENCE</scope>
</reference>
<dbReference type="PROSITE" id="PS50097">
    <property type="entry name" value="BTB"/>
    <property type="match status" value="1"/>
</dbReference>
<dbReference type="PANTHER" id="PTHR45774">
    <property type="entry name" value="BTB/POZ DOMAIN-CONTAINING"/>
    <property type="match status" value="1"/>
</dbReference>
<dbReference type="Gene3D" id="1.25.40.420">
    <property type="match status" value="1"/>
</dbReference>
<dbReference type="SUPFAM" id="SSF54695">
    <property type="entry name" value="POZ domain"/>
    <property type="match status" value="1"/>
</dbReference>
<name>A0A336MJ27_CULSO</name>
<dbReference type="PANTHER" id="PTHR45774:SF4">
    <property type="entry name" value="AXUNDEAD, ISOFORM F"/>
    <property type="match status" value="1"/>
</dbReference>
<gene>
    <name evidence="2" type="primary">CSON002441</name>
</gene>
<dbReference type="InterPro" id="IPR000210">
    <property type="entry name" value="BTB/POZ_dom"/>
</dbReference>